<dbReference type="EMBL" id="GBRH01189385">
    <property type="protein sequence ID" value="JAE08511.1"/>
    <property type="molecule type" value="Transcribed_RNA"/>
</dbReference>
<protein>
    <submittedName>
        <fullName evidence="1">Uncharacterized protein</fullName>
    </submittedName>
</protein>
<organism evidence="1">
    <name type="scientific">Arundo donax</name>
    <name type="common">Giant reed</name>
    <name type="synonym">Donax arundinaceus</name>
    <dbReference type="NCBI Taxonomy" id="35708"/>
    <lineage>
        <taxon>Eukaryota</taxon>
        <taxon>Viridiplantae</taxon>
        <taxon>Streptophyta</taxon>
        <taxon>Embryophyta</taxon>
        <taxon>Tracheophyta</taxon>
        <taxon>Spermatophyta</taxon>
        <taxon>Magnoliopsida</taxon>
        <taxon>Liliopsida</taxon>
        <taxon>Poales</taxon>
        <taxon>Poaceae</taxon>
        <taxon>PACMAD clade</taxon>
        <taxon>Arundinoideae</taxon>
        <taxon>Arundineae</taxon>
        <taxon>Arundo</taxon>
    </lineage>
</organism>
<name>A0A0A9FEF1_ARUDO</name>
<proteinExistence type="predicted"/>
<dbReference type="AlphaFoldDB" id="A0A0A9FEF1"/>
<reference evidence="1" key="1">
    <citation type="submission" date="2014-09" db="EMBL/GenBank/DDBJ databases">
        <authorList>
            <person name="Magalhaes I.L.F."/>
            <person name="Oliveira U."/>
            <person name="Santos F.R."/>
            <person name="Vidigal T.H.D.A."/>
            <person name="Brescovit A.D."/>
            <person name="Santos A.J."/>
        </authorList>
    </citation>
    <scope>NUCLEOTIDE SEQUENCE</scope>
    <source>
        <tissue evidence="1">Shoot tissue taken approximately 20 cm above the soil surface</tissue>
    </source>
</reference>
<evidence type="ECO:0000313" key="1">
    <source>
        <dbReference type="EMBL" id="JAE08511.1"/>
    </source>
</evidence>
<reference evidence="1" key="2">
    <citation type="journal article" date="2015" name="Data Brief">
        <title>Shoot transcriptome of the giant reed, Arundo donax.</title>
        <authorList>
            <person name="Barrero R.A."/>
            <person name="Guerrero F.D."/>
            <person name="Moolhuijzen P."/>
            <person name="Goolsby J.A."/>
            <person name="Tidwell J."/>
            <person name="Bellgard S.E."/>
            <person name="Bellgard M.I."/>
        </authorList>
    </citation>
    <scope>NUCLEOTIDE SEQUENCE</scope>
    <source>
        <tissue evidence="1">Shoot tissue taken approximately 20 cm above the soil surface</tissue>
    </source>
</reference>
<sequence length="59" mass="6427">MYMVCHWIGFDPLDLILLQGSCGSFSTLGALEGAHYLTTSKLVECRALRNCSVSEACQS</sequence>
<accession>A0A0A9FEF1</accession>